<name>A0A6J5CHZ6_9BURK</name>
<feature type="transmembrane region" description="Helical" evidence="1">
    <location>
        <begin position="33"/>
        <end position="49"/>
    </location>
</feature>
<accession>A0A6J5CHZ6</accession>
<organism evidence="2 3">
    <name type="scientific">Paraburkholderia phenoliruptrix</name>
    <dbReference type="NCBI Taxonomy" id="252970"/>
    <lineage>
        <taxon>Bacteria</taxon>
        <taxon>Pseudomonadati</taxon>
        <taxon>Pseudomonadota</taxon>
        <taxon>Betaproteobacteria</taxon>
        <taxon>Burkholderiales</taxon>
        <taxon>Burkholderiaceae</taxon>
        <taxon>Paraburkholderia</taxon>
    </lineage>
</organism>
<dbReference type="AlphaFoldDB" id="A0A6J5CHZ6"/>
<evidence type="ECO:0000313" key="3">
    <source>
        <dbReference type="Proteomes" id="UP000494249"/>
    </source>
</evidence>
<keyword evidence="1" id="KW-0812">Transmembrane</keyword>
<protein>
    <submittedName>
        <fullName evidence="2">Uncharacterized protein</fullName>
    </submittedName>
</protein>
<evidence type="ECO:0000256" key="1">
    <source>
        <dbReference type="SAM" id="Phobius"/>
    </source>
</evidence>
<keyword evidence="1" id="KW-0472">Membrane</keyword>
<feature type="transmembrane region" description="Helical" evidence="1">
    <location>
        <begin position="61"/>
        <end position="79"/>
    </location>
</feature>
<dbReference type="EMBL" id="CADIKB010000056">
    <property type="protein sequence ID" value="CAB3737455.1"/>
    <property type="molecule type" value="Genomic_DNA"/>
</dbReference>
<sequence>MSAVYTPPLFALLWAAGVFMVGFPATMIANAGISIRTFLLIAVFGVIAWELRGLEVLLPVLVRWAVWFGIVVMMCAGVLDGMRGAREEEEGA</sequence>
<keyword evidence="1" id="KW-1133">Transmembrane helix</keyword>
<evidence type="ECO:0000313" key="2">
    <source>
        <dbReference type="EMBL" id="CAB3737455.1"/>
    </source>
</evidence>
<dbReference type="Proteomes" id="UP000494249">
    <property type="component" value="Unassembled WGS sequence"/>
</dbReference>
<dbReference type="RefSeq" id="WP_035478382.1">
    <property type="nucleotide sequence ID" value="NZ_CADFGL010000052.1"/>
</dbReference>
<reference evidence="2 3" key="1">
    <citation type="submission" date="2020-04" db="EMBL/GenBank/DDBJ databases">
        <authorList>
            <person name="De Canck E."/>
        </authorList>
    </citation>
    <scope>NUCLEOTIDE SEQUENCE [LARGE SCALE GENOMIC DNA]</scope>
    <source>
        <strain evidence="2 3">LMG 22037</strain>
    </source>
</reference>
<gene>
    <name evidence="2" type="ORF">LMG22037_06148</name>
</gene>
<feature type="transmembrane region" description="Helical" evidence="1">
    <location>
        <begin position="6"/>
        <end position="26"/>
    </location>
</feature>
<proteinExistence type="predicted"/>